<name>A0A291RNR9_9NOCA</name>
<proteinExistence type="predicted"/>
<organism evidence="2 3">
    <name type="scientific">Nocardia terpenica</name>
    <dbReference type="NCBI Taxonomy" id="455432"/>
    <lineage>
        <taxon>Bacteria</taxon>
        <taxon>Bacillati</taxon>
        <taxon>Actinomycetota</taxon>
        <taxon>Actinomycetes</taxon>
        <taxon>Mycobacteriales</taxon>
        <taxon>Nocardiaceae</taxon>
        <taxon>Nocardia</taxon>
    </lineage>
</organism>
<reference evidence="2 3" key="1">
    <citation type="submission" date="2017-10" db="EMBL/GenBank/DDBJ databases">
        <title>Comparative genomics between pathogenic Norcardia.</title>
        <authorList>
            <person name="Zeng L."/>
        </authorList>
    </citation>
    <scope>NUCLEOTIDE SEQUENCE [LARGE SCALE GENOMIC DNA]</scope>
    <source>
        <strain evidence="2 3">NC_YFY_NT001</strain>
    </source>
</reference>
<feature type="transmembrane region" description="Helical" evidence="1">
    <location>
        <begin position="131"/>
        <end position="155"/>
    </location>
</feature>
<accession>A0A291RNR9</accession>
<keyword evidence="1" id="KW-1133">Transmembrane helix</keyword>
<dbReference type="EMBL" id="CP023778">
    <property type="protein sequence ID" value="ATL69251.1"/>
    <property type="molecule type" value="Genomic_DNA"/>
</dbReference>
<protein>
    <submittedName>
        <fullName evidence="2">Uncharacterized protein</fullName>
    </submittedName>
</protein>
<feature type="transmembrane region" description="Helical" evidence="1">
    <location>
        <begin position="100"/>
        <end position="119"/>
    </location>
</feature>
<dbReference type="KEGG" id="ntp:CRH09_26825"/>
<dbReference type="AlphaFoldDB" id="A0A291RNR9"/>
<sequence length="191" mass="20443">MPAPTLVSGKVAARIPDSKDVAVMIPSCPSCGYDDRVRSVLALRIARVSTIHGADHYSGLVVSPAEMFSDLGSDQTERTTVSNLASLLAPEPPRPAGARLFRLALLLTFLPLLGLLVAMKSTPAPALSAAAQAVTHAVAILILATPSIVVAWVAARQVRHTARTDRGRPIELTVWRQAFYCGRCHHCYRGQ</sequence>
<gene>
    <name evidence="2" type="ORF">CRH09_26825</name>
</gene>
<keyword evidence="1" id="KW-0812">Transmembrane</keyword>
<keyword evidence="1" id="KW-0472">Membrane</keyword>
<evidence type="ECO:0000313" key="2">
    <source>
        <dbReference type="EMBL" id="ATL69251.1"/>
    </source>
</evidence>
<dbReference type="Proteomes" id="UP000221961">
    <property type="component" value="Chromosome"/>
</dbReference>
<evidence type="ECO:0000256" key="1">
    <source>
        <dbReference type="SAM" id="Phobius"/>
    </source>
</evidence>
<evidence type="ECO:0000313" key="3">
    <source>
        <dbReference type="Proteomes" id="UP000221961"/>
    </source>
</evidence>